<organism evidence="1 2">
    <name type="scientific">Terribacillus halophilus</name>
    <dbReference type="NCBI Taxonomy" id="361279"/>
    <lineage>
        <taxon>Bacteria</taxon>
        <taxon>Bacillati</taxon>
        <taxon>Bacillota</taxon>
        <taxon>Bacilli</taxon>
        <taxon>Bacillales</taxon>
        <taxon>Bacillaceae</taxon>
        <taxon>Terribacillus</taxon>
    </lineage>
</organism>
<name>A0A1G6KQA1_9BACI</name>
<evidence type="ECO:0000313" key="2">
    <source>
        <dbReference type="Proteomes" id="UP000198666"/>
    </source>
</evidence>
<dbReference type="Proteomes" id="UP000198666">
    <property type="component" value="Unassembled WGS sequence"/>
</dbReference>
<proteinExistence type="predicted"/>
<gene>
    <name evidence="1" type="ORF">SAMN05421663_10279</name>
</gene>
<protein>
    <submittedName>
        <fullName evidence="1">Uncharacterized protein</fullName>
    </submittedName>
</protein>
<accession>A0A1G6KQA1</accession>
<dbReference type="EMBL" id="FMZB01000002">
    <property type="protein sequence ID" value="SDC32516.1"/>
    <property type="molecule type" value="Genomic_DNA"/>
</dbReference>
<evidence type="ECO:0000313" key="1">
    <source>
        <dbReference type="EMBL" id="SDC32516.1"/>
    </source>
</evidence>
<sequence length="38" mass="4532">MSSLTKDVFTTYAEEDTFELEPYLDHLFELNEEESDNE</sequence>
<keyword evidence="2" id="KW-1185">Reference proteome</keyword>
<reference evidence="2" key="1">
    <citation type="submission" date="2016-10" db="EMBL/GenBank/DDBJ databases">
        <authorList>
            <person name="Varghese N."/>
            <person name="Submissions S."/>
        </authorList>
    </citation>
    <scope>NUCLEOTIDE SEQUENCE [LARGE SCALE GENOMIC DNA]</scope>
    <source>
        <strain evidence="2">DSM 21620</strain>
    </source>
</reference>
<dbReference type="AlphaFoldDB" id="A0A1G6KQA1"/>